<dbReference type="OrthoDB" id="6121465at2"/>
<gene>
    <name evidence="2" type="ORF">BST96_07225</name>
</gene>
<dbReference type="Proteomes" id="UP000193450">
    <property type="component" value="Chromosome"/>
</dbReference>
<evidence type="ECO:0000313" key="2">
    <source>
        <dbReference type="EMBL" id="ARN73925.1"/>
    </source>
</evidence>
<organism evidence="2 3">
    <name type="scientific">Oceanicoccus sagamiensis</name>
    <dbReference type="NCBI Taxonomy" id="716816"/>
    <lineage>
        <taxon>Bacteria</taxon>
        <taxon>Pseudomonadati</taxon>
        <taxon>Pseudomonadota</taxon>
        <taxon>Gammaproteobacteria</taxon>
        <taxon>Cellvibrionales</taxon>
        <taxon>Spongiibacteraceae</taxon>
        <taxon>Oceanicoccus</taxon>
    </lineage>
</organism>
<dbReference type="KEGG" id="osg:BST96_07225"/>
<dbReference type="AlphaFoldDB" id="A0A1X9NDF4"/>
<feature type="signal peptide" evidence="1">
    <location>
        <begin position="1"/>
        <end position="22"/>
    </location>
</feature>
<evidence type="ECO:0000256" key="1">
    <source>
        <dbReference type="SAM" id="SignalP"/>
    </source>
</evidence>
<dbReference type="PROSITE" id="PS51257">
    <property type="entry name" value="PROKAR_LIPOPROTEIN"/>
    <property type="match status" value="1"/>
</dbReference>
<dbReference type="STRING" id="716816.BST96_07225"/>
<name>A0A1X9NDF4_9GAMM</name>
<keyword evidence="3" id="KW-1185">Reference proteome</keyword>
<evidence type="ECO:0000313" key="3">
    <source>
        <dbReference type="Proteomes" id="UP000193450"/>
    </source>
</evidence>
<sequence length="74" mass="8416">MKSTLRTAIYPLLLGSMVFLSACESKWESMPDDELAAKNAECYTIDDPAAAMIQVCKNYKRECERRRSEGIYVC</sequence>
<evidence type="ECO:0008006" key="4">
    <source>
        <dbReference type="Google" id="ProtNLM"/>
    </source>
</evidence>
<protein>
    <recommendedName>
        <fullName evidence="4">Lipoprotein</fullName>
    </recommendedName>
</protein>
<dbReference type="RefSeq" id="WP_085758051.1">
    <property type="nucleotide sequence ID" value="NZ_CP019343.1"/>
</dbReference>
<reference evidence="2 3" key="1">
    <citation type="submission" date="2016-11" db="EMBL/GenBank/DDBJ databases">
        <title>Trade-off between light-utilization and light-protection in marine flavobacteria.</title>
        <authorList>
            <person name="Kumagai Y."/>
        </authorList>
    </citation>
    <scope>NUCLEOTIDE SEQUENCE [LARGE SCALE GENOMIC DNA]</scope>
    <source>
        <strain evidence="2 3">NBRC 107125</strain>
    </source>
</reference>
<accession>A0A1X9NDF4</accession>
<dbReference type="EMBL" id="CP019343">
    <property type="protein sequence ID" value="ARN73925.1"/>
    <property type="molecule type" value="Genomic_DNA"/>
</dbReference>
<feature type="chain" id="PRO_5012598128" description="Lipoprotein" evidence="1">
    <location>
        <begin position="23"/>
        <end position="74"/>
    </location>
</feature>
<keyword evidence="1" id="KW-0732">Signal</keyword>
<proteinExistence type="predicted"/>